<feature type="transmembrane region" description="Helical" evidence="5">
    <location>
        <begin position="350"/>
        <end position="372"/>
    </location>
</feature>
<dbReference type="OrthoDB" id="254112at2"/>
<evidence type="ECO:0000313" key="7">
    <source>
        <dbReference type="Proteomes" id="UP000199518"/>
    </source>
</evidence>
<feature type="transmembrane region" description="Helical" evidence="5">
    <location>
        <begin position="410"/>
        <end position="433"/>
    </location>
</feature>
<dbReference type="EMBL" id="FOQD01000002">
    <property type="protein sequence ID" value="SFH67727.1"/>
    <property type="molecule type" value="Genomic_DNA"/>
</dbReference>
<feature type="transmembrane region" description="Helical" evidence="5">
    <location>
        <begin position="313"/>
        <end position="338"/>
    </location>
</feature>
<dbReference type="GO" id="GO:0016020">
    <property type="term" value="C:membrane"/>
    <property type="evidence" value="ECO:0007669"/>
    <property type="project" value="UniProtKB-SubCell"/>
</dbReference>
<name>A0A1I3BZI9_9PLAN</name>
<keyword evidence="4 5" id="KW-0472">Membrane</keyword>
<feature type="transmembrane region" description="Helical" evidence="5">
    <location>
        <begin position="6"/>
        <end position="29"/>
    </location>
</feature>
<dbReference type="RefSeq" id="WP_139228205.1">
    <property type="nucleotide sequence ID" value="NZ_FOQD01000002.1"/>
</dbReference>
<feature type="transmembrane region" description="Helical" evidence="5">
    <location>
        <begin position="125"/>
        <end position="146"/>
    </location>
</feature>
<evidence type="ECO:0000256" key="1">
    <source>
        <dbReference type="ARBA" id="ARBA00004141"/>
    </source>
</evidence>
<feature type="transmembrane region" description="Helical" evidence="5">
    <location>
        <begin position="266"/>
        <end position="285"/>
    </location>
</feature>
<evidence type="ECO:0000256" key="4">
    <source>
        <dbReference type="ARBA" id="ARBA00023136"/>
    </source>
</evidence>
<keyword evidence="3 5" id="KW-1133">Transmembrane helix</keyword>
<accession>A0A1I3BZI9</accession>
<dbReference type="AlphaFoldDB" id="A0A1I3BZI9"/>
<feature type="transmembrane region" description="Helical" evidence="5">
    <location>
        <begin position="219"/>
        <end position="246"/>
    </location>
</feature>
<gene>
    <name evidence="6" type="ORF">SAMN05421753_10217</name>
</gene>
<dbReference type="Proteomes" id="UP000199518">
    <property type="component" value="Unassembled WGS sequence"/>
</dbReference>
<feature type="transmembrane region" description="Helical" evidence="5">
    <location>
        <begin position="41"/>
        <end position="60"/>
    </location>
</feature>
<feature type="transmembrane region" description="Helical" evidence="5">
    <location>
        <begin position="80"/>
        <end position="104"/>
    </location>
</feature>
<comment type="subcellular location">
    <subcellularLocation>
        <location evidence="1">Membrane</location>
        <topology evidence="1">Multi-pass membrane protein</topology>
    </subcellularLocation>
</comment>
<proteinExistence type="predicted"/>
<feature type="transmembrane region" description="Helical" evidence="5">
    <location>
        <begin position="181"/>
        <end position="199"/>
    </location>
</feature>
<evidence type="ECO:0000256" key="2">
    <source>
        <dbReference type="ARBA" id="ARBA00022692"/>
    </source>
</evidence>
<evidence type="ECO:0000256" key="5">
    <source>
        <dbReference type="SAM" id="Phobius"/>
    </source>
</evidence>
<keyword evidence="7" id="KW-1185">Reference proteome</keyword>
<reference evidence="7" key="1">
    <citation type="submission" date="2016-10" db="EMBL/GenBank/DDBJ databases">
        <authorList>
            <person name="Varghese N."/>
            <person name="Submissions S."/>
        </authorList>
    </citation>
    <scope>NUCLEOTIDE SEQUENCE [LARGE SCALE GENOMIC DNA]</scope>
    <source>
        <strain evidence="7">DSM 26348</strain>
    </source>
</reference>
<dbReference type="STRING" id="1576369.SAMN05421753_10217"/>
<sequence length="485" mass="52963">MTYDAAITGSLLKSLTVCVAGTGLASALAQTLRNLPNRWRTTAFVLLLAPAFTPSLVTGYCYRDTALSLLPHPWLRELLYTAIIAGQLIPIAVLLIWFAPPSAVTESARHAARLDRLPWRMRVQLWMRFHANSLLPTAAFLFIASFQEADLAALLQANTWTEWAFTRHVGGLAVGESLRMALLPALLQLPWLLPLWLWFSEPLDRTTTSNTVRRPSVFLNILSATWMLIALLIVCVIPSIQLWIGARQGWPALLAQPATWRELGDAALIAITAGALALPTAAMLMHYSQRPPRPGTPGRGAGGEGRNGHSIRLAFLALLALPGLPGTLILGFTLLAFFQTPPLLWAYDTPVPLIVGQALALFPRTVLLLCCIQRWSSGTASHVLQLSGGSPDAAQQRWYRGVMWRVQGQTWLAIGCVVFYWGYLEVMLPSLLAMPGVLPVGLVLYNSLHYGRISALGAKLVLALLCPGAMVLGLLLMRRGKIGTR</sequence>
<dbReference type="SUPFAM" id="SSF161098">
    <property type="entry name" value="MetI-like"/>
    <property type="match status" value="1"/>
</dbReference>
<organism evidence="6 7">
    <name type="scientific">Planctomicrobium piriforme</name>
    <dbReference type="NCBI Taxonomy" id="1576369"/>
    <lineage>
        <taxon>Bacteria</taxon>
        <taxon>Pseudomonadati</taxon>
        <taxon>Planctomycetota</taxon>
        <taxon>Planctomycetia</taxon>
        <taxon>Planctomycetales</taxon>
        <taxon>Planctomycetaceae</taxon>
        <taxon>Planctomicrobium</taxon>
    </lineage>
</organism>
<protein>
    <recommendedName>
        <fullName evidence="8">ABC transmembrane type-1 domain-containing protein</fullName>
    </recommendedName>
</protein>
<evidence type="ECO:0000313" key="6">
    <source>
        <dbReference type="EMBL" id="SFH67727.1"/>
    </source>
</evidence>
<dbReference type="InterPro" id="IPR035906">
    <property type="entry name" value="MetI-like_sf"/>
</dbReference>
<feature type="transmembrane region" description="Helical" evidence="5">
    <location>
        <begin position="453"/>
        <end position="477"/>
    </location>
</feature>
<evidence type="ECO:0000256" key="3">
    <source>
        <dbReference type="ARBA" id="ARBA00022989"/>
    </source>
</evidence>
<evidence type="ECO:0008006" key="8">
    <source>
        <dbReference type="Google" id="ProtNLM"/>
    </source>
</evidence>
<keyword evidence="2 5" id="KW-0812">Transmembrane</keyword>